<comment type="caution">
    <text evidence="1">The sequence shown here is derived from an EMBL/GenBank/DDBJ whole genome shotgun (WGS) entry which is preliminary data.</text>
</comment>
<proteinExistence type="predicted"/>
<evidence type="ECO:0008006" key="3">
    <source>
        <dbReference type="Google" id="ProtNLM"/>
    </source>
</evidence>
<dbReference type="EMBL" id="JBHSNW010000019">
    <property type="protein sequence ID" value="MFC5819466.1"/>
    <property type="molecule type" value="Genomic_DNA"/>
</dbReference>
<name>A0ABW1C1L2_9ACTN</name>
<evidence type="ECO:0000313" key="1">
    <source>
        <dbReference type="EMBL" id="MFC5819466.1"/>
    </source>
</evidence>
<accession>A0ABW1C1L2</accession>
<dbReference type="RefSeq" id="WP_219545271.1">
    <property type="nucleotide sequence ID" value="NZ_JAHKRN010000014.1"/>
</dbReference>
<keyword evidence="2" id="KW-1185">Reference proteome</keyword>
<reference evidence="2" key="1">
    <citation type="journal article" date="2019" name="Int. J. Syst. Evol. Microbiol.">
        <title>The Global Catalogue of Microorganisms (GCM) 10K type strain sequencing project: providing services to taxonomists for standard genome sequencing and annotation.</title>
        <authorList>
            <consortium name="The Broad Institute Genomics Platform"/>
            <consortium name="The Broad Institute Genome Sequencing Center for Infectious Disease"/>
            <person name="Wu L."/>
            <person name="Ma J."/>
        </authorList>
    </citation>
    <scope>NUCLEOTIDE SEQUENCE [LARGE SCALE GENOMIC DNA]</scope>
    <source>
        <strain evidence="2">CGMCC 4.7106</strain>
    </source>
</reference>
<sequence length="327" mass="36272">MRTIYREASRGVPLADIPHVWRTDHSLRGPFNRKGGVKQGYLFRVDEVFFERFIERFGHRFSDAPVVLSAEAKDSAPDLLRRLLGREITTLKGGRSRIIDIRPPYVLVATERSPKGEQILIADVEVALEDLRARGRVQIHPTEVGDYSAFIEALLLTLPGVEAIDGTPPVIAVRFPAVSGASTSSGEALTYEGDLNRPVTAAQRREQSALRQLLFGAADTAACALCGKIYPIRFLIAAHIKMRSLCSDEERRDLANIAMPACQFGCDALYEAGYISVDSNGVIVSSAVEENSALSERLKSLTGRLCLSFSDDSRRYFQWHLSTRFRD</sequence>
<gene>
    <name evidence="1" type="ORF">ACFPUY_30575</name>
</gene>
<evidence type="ECO:0000313" key="2">
    <source>
        <dbReference type="Proteomes" id="UP001596096"/>
    </source>
</evidence>
<organism evidence="1 2">
    <name type="scientific">Nonomuraea harbinensis</name>
    <dbReference type="NCBI Taxonomy" id="1286938"/>
    <lineage>
        <taxon>Bacteria</taxon>
        <taxon>Bacillati</taxon>
        <taxon>Actinomycetota</taxon>
        <taxon>Actinomycetes</taxon>
        <taxon>Streptosporangiales</taxon>
        <taxon>Streptosporangiaceae</taxon>
        <taxon>Nonomuraea</taxon>
    </lineage>
</organism>
<protein>
    <recommendedName>
        <fullName evidence="3">HNH endonuclease</fullName>
    </recommendedName>
</protein>
<dbReference type="Proteomes" id="UP001596096">
    <property type="component" value="Unassembled WGS sequence"/>
</dbReference>